<dbReference type="AlphaFoldDB" id="A0A8H6NDE9"/>
<dbReference type="Proteomes" id="UP000639643">
    <property type="component" value="Unassembled WGS sequence"/>
</dbReference>
<reference evidence="1" key="1">
    <citation type="journal article" date="2020" name="Phytopathology">
        <title>Genome Sequence Resources of Colletotrichum truncatum, C. plurivorum, C. musicola, and C. sojae: Four Species Pathogenic to Soybean (Glycine max).</title>
        <authorList>
            <person name="Rogerio F."/>
            <person name="Boufleur T.R."/>
            <person name="Ciampi-Guillardi M."/>
            <person name="Sukno S.A."/>
            <person name="Thon M.R."/>
            <person name="Massola Junior N.S."/>
            <person name="Baroncelli R."/>
        </authorList>
    </citation>
    <scope>NUCLEOTIDE SEQUENCE</scope>
    <source>
        <strain evidence="1">LFN0074</strain>
    </source>
</reference>
<comment type="caution">
    <text evidence="1">The sequence shown here is derived from an EMBL/GenBank/DDBJ whole genome shotgun (WGS) entry which is preliminary data.</text>
</comment>
<organism evidence="1 2">
    <name type="scientific">Colletotrichum musicola</name>
    <dbReference type="NCBI Taxonomy" id="2175873"/>
    <lineage>
        <taxon>Eukaryota</taxon>
        <taxon>Fungi</taxon>
        <taxon>Dikarya</taxon>
        <taxon>Ascomycota</taxon>
        <taxon>Pezizomycotina</taxon>
        <taxon>Sordariomycetes</taxon>
        <taxon>Hypocreomycetidae</taxon>
        <taxon>Glomerellales</taxon>
        <taxon>Glomerellaceae</taxon>
        <taxon>Colletotrichum</taxon>
        <taxon>Colletotrichum orchidearum species complex</taxon>
    </lineage>
</organism>
<sequence>MTFATTTHYNPAVVYTELKIVPVVVYAKLKMIPAGEYPRKVTLLWRNVEHCGITSSRPSRETLLVLLPLILRPRRSTPGHLKNFSHLENIFLLIKVKPGDVARIAAADGSSARVNMDMAMEEKVDGDLEGQVQLLVLREENLEGQVWLLVLHESNVKTAIQRAKCSYYCSI</sequence>
<evidence type="ECO:0000313" key="2">
    <source>
        <dbReference type="Proteomes" id="UP000639643"/>
    </source>
</evidence>
<name>A0A8H6NDE9_9PEZI</name>
<dbReference type="OrthoDB" id="4845882at2759"/>
<dbReference type="EMBL" id="WIGM01000310">
    <property type="protein sequence ID" value="KAF6829457.1"/>
    <property type="molecule type" value="Genomic_DNA"/>
</dbReference>
<proteinExistence type="predicted"/>
<accession>A0A8H6NDE9</accession>
<protein>
    <submittedName>
        <fullName evidence="1">Uncharacterized protein</fullName>
    </submittedName>
</protein>
<gene>
    <name evidence="1" type="ORF">CMUS01_08167</name>
</gene>
<keyword evidence="2" id="KW-1185">Reference proteome</keyword>
<evidence type="ECO:0000313" key="1">
    <source>
        <dbReference type="EMBL" id="KAF6829457.1"/>
    </source>
</evidence>